<organism evidence="3 4">
    <name type="scientific">Candidatus Electrothrix communis</name>
    <dbReference type="NCBI Taxonomy" id="1859133"/>
    <lineage>
        <taxon>Bacteria</taxon>
        <taxon>Pseudomonadati</taxon>
        <taxon>Thermodesulfobacteriota</taxon>
        <taxon>Desulfobulbia</taxon>
        <taxon>Desulfobulbales</taxon>
        <taxon>Desulfobulbaceae</taxon>
        <taxon>Candidatus Electrothrix</taxon>
    </lineage>
</organism>
<dbReference type="InterPro" id="IPR014030">
    <property type="entry name" value="Ketoacyl_synth_N"/>
</dbReference>
<dbReference type="Gene3D" id="3.40.47.10">
    <property type="match status" value="1"/>
</dbReference>
<reference evidence="3 4" key="1">
    <citation type="submission" date="2017-01" db="EMBL/GenBank/DDBJ databases">
        <title>The cable genome- insights into the physiology and evolution of filamentous bacteria capable of sulfide oxidation via long distance electron transfer.</title>
        <authorList>
            <person name="Schreiber L."/>
            <person name="Bjerg J.T."/>
            <person name="Boggild A."/>
            <person name="Van De Vossenberg J."/>
            <person name="Meysman F."/>
            <person name="Nielsen L.P."/>
            <person name="Schramm A."/>
            <person name="Kjeldsen K.U."/>
        </authorList>
    </citation>
    <scope>NUCLEOTIDE SEQUENCE [LARGE SCALE GENOMIC DNA]</scope>
    <source>
        <strain evidence="3">A1</strain>
    </source>
</reference>
<proteinExistence type="predicted"/>
<sequence>MTIRPVYICGTGIISPLGADYASTEAKLRKGNTAIRPLDLFSLVRGNPLPVGQAPLLEDRGDSTLSLPRSHRLALAAAKQALHNKGGKEGLASGSSSEVTPDVVILGTTTGGILTTEELLYEQVKEKPEKSRFRYHGLHTIAACIAEACHCTGPALTVSTACASGAVALALALRMLRSGQAETVLAGGVDSLCRLTYFGFHSLQLVDRKGCKPFDQDRQGMAVAEGAGMLLLSTVKP</sequence>
<feature type="domain" description="Beta-ketoacyl synthase-like N-terminal" evidence="2">
    <location>
        <begin position="4"/>
        <end position="234"/>
    </location>
</feature>
<accession>A0A444IUN1</accession>
<evidence type="ECO:0000256" key="1">
    <source>
        <dbReference type="ARBA" id="ARBA00022679"/>
    </source>
</evidence>
<dbReference type="Proteomes" id="UP000288086">
    <property type="component" value="Unassembled WGS sequence"/>
</dbReference>
<dbReference type="GO" id="GO:0004315">
    <property type="term" value="F:3-oxoacyl-[acyl-carrier-protein] synthase activity"/>
    <property type="evidence" value="ECO:0007669"/>
    <property type="project" value="UniProtKB-EC"/>
</dbReference>
<keyword evidence="1 3" id="KW-0808">Transferase</keyword>
<protein>
    <submittedName>
        <fullName evidence="3">Beta-ketoacyl synthase, N-terminal domain</fullName>
        <ecNumber evidence="3">2.3.1.179</ecNumber>
        <ecNumber evidence="3">2.3.1.41</ecNumber>
    </submittedName>
</protein>
<dbReference type="GO" id="GO:0005829">
    <property type="term" value="C:cytosol"/>
    <property type="evidence" value="ECO:0007669"/>
    <property type="project" value="TreeGrafter"/>
</dbReference>
<dbReference type="InterPro" id="IPR000794">
    <property type="entry name" value="Beta-ketoacyl_synthase"/>
</dbReference>
<evidence type="ECO:0000313" key="3">
    <source>
        <dbReference type="EMBL" id="RWX44532.1"/>
    </source>
</evidence>
<evidence type="ECO:0000259" key="2">
    <source>
        <dbReference type="Pfam" id="PF00109"/>
    </source>
</evidence>
<dbReference type="InterPro" id="IPR016039">
    <property type="entry name" value="Thiolase-like"/>
</dbReference>
<name>A0A444IUN1_9BACT</name>
<dbReference type="SUPFAM" id="SSF53901">
    <property type="entry name" value="Thiolase-like"/>
    <property type="match status" value="1"/>
</dbReference>
<dbReference type="PANTHER" id="PTHR11712">
    <property type="entry name" value="POLYKETIDE SYNTHASE-RELATED"/>
    <property type="match status" value="1"/>
</dbReference>
<dbReference type="GO" id="GO:0006633">
    <property type="term" value="P:fatty acid biosynthetic process"/>
    <property type="evidence" value="ECO:0007669"/>
    <property type="project" value="InterPro"/>
</dbReference>
<dbReference type="EMBL" id="MTKP01000372">
    <property type="protein sequence ID" value="RWX44532.1"/>
    <property type="molecule type" value="Genomic_DNA"/>
</dbReference>
<dbReference type="EC" id="2.3.1.41" evidence="3"/>
<dbReference type="PROSITE" id="PS00606">
    <property type="entry name" value="KS3_1"/>
    <property type="match status" value="1"/>
</dbReference>
<dbReference type="AlphaFoldDB" id="A0A444IUN1"/>
<dbReference type="InterPro" id="IPR018201">
    <property type="entry name" value="Ketoacyl_synth_AS"/>
</dbReference>
<dbReference type="Pfam" id="PF00109">
    <property type="entry name" value="ketoacyl-synt"/>
    <property type="match status" value="1"/>
</dbReference>
<evidence type="ECO:0000313" key="4">
    <source>
        <dbReference type="Proteomes" id="UP000288086"/>
    </source>
</evidence>
<dbReference type="PANTHER" id="PTHR11712:SF320">
    <property type="entry name" value="BETA-KETOACYL SYNTHASE"/>
    <property type="match status" value="1"/>
</dbReference>
<comment type="caution">
    <text evidence="3">The sequence shown here is derived from an EMBL/GenBank/DDBJ whole genome shotgun (WGS) entry which is preliminary data.</text>
</comment>
<dbReference type="EC" id="2.3.1.179" evidence="3"/>
<keyword evidence="4" id="KW-1185">Reference proteome</keyword>
<feature type="non-terminal residue" evidence="3">
    <location>
        <position position="237"/>
    </location>
</feature>
<gene>
    <name evidence="3" type="ORF">VT98_13721</name>
</gene>
<keyword evidence="3" id="KW-0012">Acyltransferase</keyword>